<dbReference type="GeneID" id="10359218"/>
<name>D9J0Y5_9CAUD</name>
<sequence>MITVTHTEKMEQELTDMMAKYPSSELVFEVDGVLTLEDLTGDIREGKKGNLYVTGLEADRLLVNDTIEGVNLYSRHKHKVMEKQSAKDNYISLASIDKYTALERIVDGFRWDDIILVSTVKEVTRDGDVLTPKGGF</sequence>
<dbReference type="KEGG" id="vg:10359218"/>
<keyword evidence="2" id="KW-1185">Reference proteome</keyword>
<accession>D9J0Y5</accession>
<evidence type="ECO:0000313" key="2">
    <source>
        <dbReference type="Proteomes" id="UP000000331"/>
    </source>
</evidence>
<dbReference type="RefSeq" id="YP_004301521.1">
    <property type="nucleotide sequence ID" value="NC_015253.1"/>
</dbReference>
<protein>
    <submittedName>
        <fullName evidence="1">Gp187</fullName>
    </submittedName>
</protein>
<organism evidence="1 2">
    <name type="scientific">Brochothrix phage A9</name>
    <dbReference type="NCBI Taxonomy" id="857312"/>
    <lineage>
        <taxon>Viruses</taxon>
        <taxon>Duplodnaviria</taxon>
        <taxon>Heunggongvirae</taxon>
        <taxon>Uroviricota</taxon>
        <taxon>Caudoviricetes</taxon>
        <taxon>Herelleviridae</taxon>
        <taxon>Klumppvirus</taxon>
        <taxon>Klumppvirus A9</taxon>
    </lineage>
</organism>
<proteinExistence type="predicted"/>
<reference evidence="1 2" key="1">
    <citation type="journal article" date="2010" name="J. Bacteriol.">
        <title>Brochothrix thermosphacta bacteriophages feature heterogeneous and highly mosaic genomes and utilize unique prophage insertion sites.</title>
        <authorList>
            <person name="Kilcher S."/>
            <person name="Loessner M.J."/>
            <person name="Klumpp J."/>
        </authorList>
    </citation>
    <scope>NUCLEOTIDE SEQUENCE [LARGE SCALE GENOMIC DNA]</scope>
</reference>
<dbReference type="Proteomes" id="UP000000331">
    <property type="component" value="Segment"/>
</dbReference>
<dbReference type="EMBL" id="HM242243">
    <property type="protein sequence ID" value="ADJ53222.1"/>
    <property type="molecule type" value="Genomic_DNA"/>
</dbReference>
<evidence type="ECO:0000313" key="1">
    <source>
        <dbReference type="EMBL" id="ADJ53222.1"/>
    </source>
</evidence>